<evidence type="ECO:0000313" key="1">
    <source>
        <dbReference type="EMBL" id="QDT74582.1"/>
    </source>
</evidence>
<reference evidence="1 2" key="1">
    <citation type="submission" date="2019-02" db="EMBL/GenBank/DDBJ databases">
        <title>Deep-cultivation of Planctomycetes and their phenomic and genomic characterization uncovers novel biology.</title>
        <authorList>
            <person name="Wiegand S."/>
            <person name="Jogler M."/>
            <person name="Boedeker C."/>
            <person name="Pinto D."/>
            <person name="Vollmers J."/>
            <person name="Rivas-Marin E."/>
            <person name="Kohn T."/>
            <person name="Peeters S.H."/>
            <person name="Heuer A."/>
            <person name="Rast P."/>
            <person name="Oberbeckmann S."/>
            <person name="Bunk B."/>
            <person name="Jeske O."/>
            <person name="Meyerdierks A."/>
            <person name="Storesund J.E."/>
            <person name="Kallscheuer N."/>
            <person name="Luecker S."/>
            <person name="Lage O.M."/>
            <person name="Pohl T."/>
            <person name="Merkel B.J."/>
            <person name="Hornburger P."/>
            <person name="Mueller R.-W."/>
            <person name="Bruemmer F."/>
            <person name="Labrenz M."/>
            <person name="Spormann A.M."/>
            <person name="Op den Camp H."/>
            <person name="Overmann J."/>
            <person name="Amann R."/>
            <person name="Jetten M.S.M."/>
            <person name="Mascher T."/>
            <person name="Medema M.H."/>
            <person name="Devos D.P."/>
            <person name="Kaster A.-K."/>
            <person name="Ovreas L."/>
            <person name="Rohde M."/>
            <person name="Galperin M.Y."/>
            <person name="Jogler C."/>
        </authorList>
    </citation>
    <scope>NUCLEOTIDE SEQUENCE [LARGE SCALE GENOMIC DNA]</scope>
    <source>
        <strain evidence="1 2">I41</strain>
    </source>
</reference>
<proteinExistence type="predicted"/>
<dbReference type="KEGG" id="llh:I41_37790"/>
<dbReference type="EMBL" id="CP036339">
    <property type="protein sequence ID" value="QDT74582.1"/>
    <property type="molecule type" value="Genomic_DNA"/>
</dbReference>
<sequence>MRYINPTASRFIENVHFDPYSLTMCVKREYGSRHFQADNGVRQLLGQLSRSCN</sequence>
<keyword evidence="2" id="KW-1185">Reference proteome</keyword>
<dbReference type="AlphaFoldDB" id="A0A517U1U4"/>
<dbReference type="Proteomes" id="UP000317909">
    <property type="component" value="Chromosome"/>
</dbReference>
<evidence type="ECO:0000313" key="2">
    <source>
        <dbReference type="Proteomes" id="UP000317909"/>
    </source>
</evidence>
<accession>A0A517U1U4</accession>
<protein>
    <submittedName>
        <fullName evidence="1">Uncharacterized protein</fullName>
    </submittedName>
</protein>
<organism evidence="1 2">
    <name type="scientific">Lacipirellula limnantheis</name>
    <dbReference type="NCBI Taxonomy" id="2528024"/>
    <lineage>
        <taxon>Bacteria</taxon>
        <taxon>Pseudomonadati</taxon>
        <taxon>Planctomycetota</taxon>
        <taxon>Planctomycetia</taxon>
        <taxon>Pirellulales</taxon>
        <taxon>Lacipirellulaceae</taxon>
        <taxon>Lacipirellula</taxon>
    </lineage>
</organism>
<name>A0A517U1U4_9BACT</name>
<gene>
    <name evidence="1" type="ORF">I41_37790</name>
</gene>